<evidence type="ECO:0000313" key="7">
    <source>
        <dbReference type="EMBL" id="ETM99798.1"/>
    </source>
</evidence>
<proteinExistence type="predicted"/>
<evidence type="ECO:0008006" key="9">
    <source>
        <dbReference type="Google" id="ProtNLM"/>
    </source>
</evidence>
<dbReference type="Proteomes" id="UP000018817">
    <property type="component" value="Unassembled WGS sequence"/>
</dbReference>
<dbReference type="Gene3D" id="1.10.10.1070">
    <property type="entry name" value="Zinc finger, BED domain-containing"/>
    <property type="match status" value="1"/>
</dbReference>
<sequence length="615" mass="69105">MPKQRVKAYWQFIVLVADEIHANVPTSALTVAHAKFGWCQRCNAKVDVCRDRNDAGPHIKRFHPEYLRAYTQRQERQQSQTAARQLVNIYESANVDEGIDEPATDADEKRFVDLLVQWITSDLRPLSIVNDAGLIATIEFANSVSGRLRIPVRQTTTSRFQIRAAEFRSSLRIRLSNKGECLYFPVSSDIWTSLCTESFISFTLHYVDEDFGMHKWTLEVTSIPGKHDAPVIAAALLTCFDNWNLDRTLCARFLRDGAPYMKRACDQIGVTSMSCIAHSLHLVVGAALIPKPSDLPLTTTVDDINNTIGINSDASGSSDSDTSTLRAIASPASLGREMTSEDNSDDDDSDLDEPIDPDEVIAICEQVAEFVQDCEMAPGDLECVRQIVRRFRNLAEYFRRSSKGSNRLEALQGGRKNAVKVEIDSATRWDRETYPTLVSVHISIRSLKILLSAPRIFDDLYAQVKREPFADGFVAMMKSVRRCFVTLLEKRFEMADGEMKWIALLDPYFTNSSLLSDAETTRAKNRLMQEMVDLARGSSDEMRGERETSRIVSTTPTQCTASLKRVVCGNRLTVRQPAALGRSVEEMCEWELKNYLRTSAAAHMEEEGLPASLAW</sequence>
<accession>W2PHX8</accession>
<evidence type="ECO:0000256" key="6">
    <source>
        <dbReference type="SAM" id="MobiDB-lite"/>
    </source>
</evidence>
<dbReference type="InterPro" id="IPR012337">
    <property type="entry name" value="RNaseH-like_sf"/>
</dbReference>
<keyword evidence="5" id="KW-0539">Nucleus</keyword>
<dbReference type="SUPFAM" id="SSF53098">
    <property type="entry name" value="Ribonuclease H-like"/>
    <property type="match status" value="1"/>
</dbReference>
<organism evidence="7 8">
    <name type="scientific">Phytophthora nicotianae (strain INRA-310)</name>
    <name type="common">Phytophthora parasitica</name>
    <dbReference type="NCBI Taxonomy" id="761204"/>
    <lineage>
        <taxon>Eukaryota</taxon>
        <taxon>Sar</taxon>
        <taxon>Stramenopiles</taxon>
        <taxon>Oomycota</taxon>
        <taxon>Peronosporomycetes</taxon>
        <taxon>Peronosporales</taxon>
        <taxon>Peronosporaceae</taxon>
        <taxon>Phytophthora</taxon>
    </lineage>
</organism>
<dbReference type="GO" id="GO:0008270">
    <property type="term" value="F:zinc ion binding"/>
    <property type="evidence" value="ECO:0007669"/>
    <property type="project" value="UniProtKB-KW"/>
</dbReference>
<dbReference type="RefSeq" id="XP_008914933.1">
    <property type="nucleotide sequence ID" value="XM_008916685.1"/>
</dbReference>
<keyword evidence="4" id="KW-0862">Zinc</keyword>
<dbReference type="GO" id="GO:0005634">
    <property type="term" value="C:nucleus"/>
    <property type="evidence" value="ECO:0007669"/>
    <property type="project" value="UniProtKB-SubCell"/>
</dbReference>
<evidence type="ECO:0000256" key="2">
    <source>
        <dbReference type="ARBA" id="ARBA00022723"/>
    </source>
</evidence>
<dbReference type="EMBL" id="KI669647">
    <property type="protein sequence ID" value="ETM99798.1"/>
    <property type="molecule type" value="Genomic_DNA"/>
</dbReference>
<comment type="subcellular location">
    <subcellularLocation>
        <location evidence="1">Nucleus</location>
    </subcellularLocation>
</comment>
<evidence type="ECO:0000256" key="4">
    <source>
        <dbReference type="ARBA" id="ARBA00022833"/>
    </source>
</evidence>
<evidence type="ECO:0000313" key="8">
    <source>
        <dbReference type="Proteomes" id="UP000018817"/>
    </source>
</evidence>
<feature type="compositionally biased region" description="Acidic residues" evidence="6">
    <location>
        <begin position="340"/>
        <end position="355"/>
    </location>
</feature>
<dbReference type="InterPro" id="IPR052035">
    <property type="entry name" value="ZnF_BED_domain_contain"/>
</dbReference>
<keyword evidence="3" id="KW-0863">Zinc-finger</keyword>
<dbReference type="AlphaFoldDB" id="W2PHX8"/>
<gene>
    <name evidence="7" type="ORF">PPTG_24372</name>
</gene>
<keyword evidence="2" id="KW-0479">Metal-binding</keyword>
<protein>
    <recommendedName>
        <fullName evidence="9">BED-type domain-containing protein</fullName>
    </recommendedName>
</protein>
<evidence type="ECO:0000256" key="1">
    <source>
        <dbReference type="ARBA" id="ARBA00004123"/>
    </source>
</evidence>
<dbReference type="OrthoDB" id="129691at2759"/>
<evidence type="ECO:0000256" key="3">
    <source>
        <dbReference type="ARBA" id="ARBA00022771"/>
    </source>
</evidence>
<dbReference type="SUPFAM" id="SSF140996">
    <property type="entry name" value="Hermes dimerisation domain"/>
    <property type="match status" value="1"/>
</dbReference>
<reference evidence="8" key="1">
    <citation type="submission" date="2011-12" db="EMBL/GenBank/DDBJ databases">
        <authorList>
            <consortium name="The Broad Institute Genome Sequencing Platform"/>
            <person name="Russ C."/>
            <person name="Tyler B."/>
            <person name="Panabieres F."/>
            <person name="Shan W."/>
            <person name="Tripathy S."/>
            <person name="Grunwald N."/>
            <person name="Machado M."/>
            <person name="Young S.K."/>
            <person name="Zeng Q."/>
            <person name="Gargeya S."/>
            <person name="Fitzgerald M."/>
            <person name="Haas B."/>
            <person name="Abouelleil A."/>
            <person name="Alvarado L."/>
            <person name="Arachchi H.M."/>
            <person name="Berlin A."/>
            <person name="Chapman S.B."/>
            <person name="Gearin G."/>
            <person name="Goldberg J."/>
            <person name="Griggs A."/>
            <person name="Gujja S."/>
            <person name="Hansen M."/>
            <person name="Heiman D."/>
            <person name="Howarth C."/>
            <person name="Larimer J."/>
            <person name="Lui A."/>
            <person name="MacDonald P.J.P."/>
            <person name="McCowen C."/>
            <person name="Montmayeur A."/>
            <person name="Murphy C."/>
            <person name="Neiman D."/>
            <person name="Pearson M."/>
            <person name="Priest M."/>
            <person name="Roberts A."/>
            <person name="Saif S."/>
            <person name="Shea T."/>
            <person name="Sisk P."/>
            <person name="Stolte C."/>
            <person name="Sykes S."/>
            <person name="Wortman J."/>
            <person name="Nusbaum C."/>
            <person name="Birren B."/>
        </authorList>
    </citation>
    <scope>NUCLEOTIDE SEQUENCE [LARGE SCALE GENOMIC DNA]</scope>
    <source>
        <strain evidence="8">INRA-310</strain>
    </source>
</reference>
<dbReference type="VEuPathDB" id="FungiDB:PPTG_24372"/>
<evidence type="ECO:0000256" key="5">
    <source>
        <dbReference type="ARBA" id="ARBA00023242"/>
    </source>
</evidence>
<reference evidence="7 8" key="2">
    <citation type="submission" date="2013-11" db="EMBL/GenBank/DDBJ databases">
        <title>The Genome Sequence of Phytophthora parasitica INRA-310.</title>
        <authorList>
            <consortium name="The Broad Institute Genomics Platform"/>
            <person name="Russ C."/>
            <person name="Tyler B."/>
            <person name="Panabieres F."/>
            <person name="Shan W."/>
            <person name="Tripathy S."/>
            <person name="Grunwald N."/>
            <person name="Machado M."/>
            <person name="Johnson C.S."/>
            <person name="Arredondo F."/>
            <person name="Hong C."/>
            <person name="Coffey M."/>
            <person name="Young S.K."/>
            <person name="Zeng Q."/>
            <person name="Gargeya S."/>
            <person name="Fitzgerald M."/>
            <person name="Abouelleil A."/>
            <person name="Alvarado L."/>
            <person name="Chapman S.B."/>
            <person name="Gainer-Dewar J."/>
            <person name="Goldberg J."/>
            <person name="Griggs A."/>
            <person name="Gujja S."/>
            <person name="Hansen M."/>
            <person name="Howarth C."/>
            <person name="Imamovic A."/>
            <person name="Ireland A."/>
            <person name="Larimer J."/>
            <person name="McCowan C."/>
            <person name="Murphy C."/>
            <person name="Pearson M."/>
            <person name="Poon T.W."/>
            <person name="Priest M."/>
            <person name="Roberts A."/>
            <person name="Saif S."/>
            <person name="Shea T."/>
            <person name="Sykes S."/>
            <person name="Wortman J."/>
            <person name="Nusbaum C."/>
            <person name="Birren B."/>
        </authorList>
    </citation>
    <scope>NUCLEOTIDE SEQUENCE [LARGE SCALE GENOMIC DNA]</scope>
    <source>
        <strain evidence="7 8">INRA-310</strain>
    </source>
</reference>
<feature type="region of interest" description="Disordered" evidence="6">
    <location>
        <begin position="330"/>
        <end position="355"/>
    </location>
</feature>
<dbReference type="PANTHER" id="PTHR46481">
    <property type="entry name" value="ZINC FINGER BED DOMAIN-CONTAINING PROTEIN 4"/>
    <property type="match status" value="1"/>
</dbReference>
<dbReference type="PANTHER" id="PTHR46481:SF10">
    <property type="entry name" value="ZINC FINGER BED DOMAIN-CONTAINING PROTEIN 39"/>
    <property type="match status" value="1"/>
</dbReference>
<dbReference type="GeneID" id="20192971"/>
<name>W2PHX8_PHYN3</name>